<dbReference type="EMBL" id="LGAP01000013">
    <property type="protein sequence ID" value="KOF17086.1"/>
    <property type="molecule type" value="Genomic_DNA"/>
</dbReference>
<dbReference type="PANTHER" id="PTHR36307">
    <property type="entry name" value="FLAGELLA BASAL BODY P-RING FORMATION PROTEIN FLGA"/>
    <property type="match status" value="1"/>
</dbReference>
<comment type="similarity">
    <text evidence="4">Belongs to the FlgA family.</text>
</comment>
<dbReference type="PATRIC" id="fig|106592.7.peg.1718"/>
<keyword evidence="6" id="KW-0966">Cell projection</keyword>
<dbReference type="CDD" id="cd11614">
    <property type="entry name" value="SAF_CpaB_FlgA_like"/>
    <property type="match status" value="1"/>
</dbReference>
<dbReference type="Proteomes" id="UP000037425">
    <property type="component" value="Unassembled WGS sequence"/>
</dbReference>
<keyword evidence="3 4" id="KW-0574">Periplasm</keyword>
<comment type="subcellular location">
    <subcellularLocation>
        <location evidence="1 4">Periplasm</location>
    </subcellularLocation>
</comment>
<keyword evidence="2" id="KW-0732">Signal</keyword>
<dbReference type="RefSeq" id="WP_053250465.1">
    <property type="nucleotide sequence ID" value="NZ_LGAP01000013.1"/>
</dbReference>
<reference evidence="7" key="1">
    <citation type="submission" date="2015-07" db="EMBL/GenBank/DDBJ databases">
        <title>Whole genome sequence of an Ensifer adhaerens strain isolated from a cave pool in the Wind Cave National Park.</title>
        <authorList>
            <person name="Eng W.W.H."/>
            <person name="Gan H.M."/>
            <person name="Barton H.A."/>
            <person name="Savka M.A."/>
        </authorList>
    </citation>
    <scope>NUCLEOTIDE SEQUENCE [LARGE SCALE GENOMIC DNA]</scope>
    <source>
        <strain evidence="7">SD006</strain>
    </source>
</reference>
<dbReference type="Gene3D" id="3.90.1210.10">
    <property type="entry name" value="Antifreeze-like/N-acetylneuraminic acid synthase C-terminal domain"/>
    <property type="match status" value="1"/>
</dbReference>
<dbReference type="Pfam" id="PF13144">
    <property type="entry name" value="ChapFlgA"/>
    <property type="match status" value="1"/>
</dbReference>
<dbReference type="Gene3D" id="2.30.30.760">
    <property type="match status" value="1"/>
</dbReference>
<accession>A0A0L8BQW2</accession>
<dbReference type="InterPro" id="IPR039246">
    <property type="entry name" value="Flagellar_FlgA"/>
</dbReference>
<dbReference type="AlphaFoldDB" id="A0A0L8BQW2"/>
<comment type="caution">
    <text evidence="6">The sequence shown here is derived from an EMBL/GenBank/DDBJ whole genome shotgun (WGS) entry which is preliminary data.</text>
</comment>
<evidence type="ECO:0000256" key="1">
    <source>
        <dbReference type="ARBA" id="ARBA00004418"/>
    </source>
</evidence>
<dbReference type="GO" id="GO:0042597">
    <property type="term" value="C:periplasmic space"/>
    <property type="evidence" value="ECO:0007669"/>
    <property type="project" value="UniProtKB-SubCell"/>
</dbReference>
<protein>
    <recommendedName>
        <fullName evidence="4">Flagella basal body P-ring formation protein FlgA</fullName>
    </recommendedName>
</protein>
<organism evidence="6 7">
    <name type="scientific">Ensifer adhaerens</name>
    <name type="common">Sinorhizobium morelense</name>
    <dbReference type="NCBI Taxonomy" id="106592"/>
    <lineage>
        <taxon>Bacteria</taxon>
        <taxon>Pseudomonadati</taxon>
        <taxon>Pseudomonadota</taxon>
        <taxon>Alphaproteobacteria</taxon>
        <taxon>Hyphomicrobiales</taxon>
        <taxon>Rhizobiaceae</taxon>
        <taxon>Sinorhizobium/Ensifer group</taxon>
        <taxon>Ensifer</taxon>
    </lineage>
</organism>
<evidence type="ECO:0000259" key="5">
    <source>
        <dbReference type="SMART" id="SM00858"/>
    </source>
</evidence>
<dbReference type="OrthoDB" id="8448733at2"/>
<proteinExistence type="inferred from homology"/>
<name>A0A0L8BQW2_ENSAD</name>
<keyword evidence="6" id="KW-0282">Flagellum</keyword>
<dbReference type="GO" id="GO:0044780">
    <property type="term" value="P:bacterial-type flagellum assembly"/>
    <property type="evidence" value="ECO:0007669"/>
    <property type="project" value="InterPro"/>
</dbReference>
<dbReference type="InterPro" id="IPR013974">
    <property type="entry name" value="SAF"/>
</dbReference>
<evidence type="ECO:0000256" key="4">
    <source>
        <dbReference type="RuleBase" id="RU362063"/>
    </source>
</evidence>
<sequence>MTFRRAAGMTAQKDGSAPRARHVVAGILLAAAFLSPSAGFAERLTAVIPKQTIYPGEAIDASRLEVVDVTNPDLTDGYVRTLSEIDGKVSKRTLLPGRVILASALREQYAVERGSTVRLVFSNGGLTISAAGSPLEDAAIGDLIRARNIDTGVIVSGTVMADGTIHVVAK</sequence>
<evidence type="ECO:0000256" key="2">
    <source>
        <dbReference type="ARBA" id="ARBA00022729"/>
    </source>
</evidence>
<dbReference type="InterPro" id="IPR017585">
    <property type="entry name" value="SAF_FlgA"/>
</dbReference>
<dbReference type="PANTHER" id="PTHR36307:SF1">
    <property type="entry name" value="FLAGELLA BASAL BODY P-RING FORMATION PROTEIN FLGA"/>
    <property type="match status" value="1"/>
</dbReference>
<dbReference type="SMART" id="SM00858">
    <property type="entry name" value="SAF"/>
    <property type="match status" value="1"/>
</dbReference>
<evidence type="ECO:0000256" key="3">
    <source>
        <dbReference type="ARBA" id="ARBA00022764"/>
    </source>
</evidence>
<keyword evidence="6" id="KW-0969">Cilium</keyword>
<feature type="domain" description="SAF" evidence="5">
    <location>
        <begin position="44"/>
        <end position="106"/>
    </location>
</feature>
<evidence type="ECO:0000313" key="6">
    <source>
        <dbReference type="EMBL" id="KOF17086.1"/>
    </source>
</evidence>
<dbReference type="NCBIfam" id="TIGR03170">
    <property type="entry name" value="flgA_cterm"/>
    <property type="match status" value="1"/>
</dbReference>
<comment type="function">
    <text evidence="4">Involved in the assembly process of the P-ring formation. It may associate with FlgF on the rod constituting a structure essential for the P-ring assembly or may act as a modulator protein for the P-ring assembly.</text>
</comment>
<evidence type="ECO:0000313" key="7">
    <source>
        <dbReference type="Proteomes" id="UP000037425"/>
    </source>
</evidence>
<gene>
    <name evidence="6" type="ORF">AC244_19490</name>
</gene>
<keyword evidence="4" id="KW-1005">Bacterial flagellum biogenesis</keyword>